<comment type="caution">
    <text evidence="1">The sequence shown here is derived from an EMBL/GenBank/DDBJ whole genome shotgun (WGS) entry which is preliminary data.</text>
</comment>
<evidence type="ECO:0000313" key="1">
    <source>
        <dbReference type="EMBL" id="MEQ2285362.1"/>
    </source>
</evidence>
<sequence>MFHNWKRLKAQKNKTEELWCNKLSLSVVCEGLALSLGDYMNEQPTCSLISIANFVSSLSDSIRTNGCCCHVNLVALRQSVFTDWKKISKMCSAVSKLALQNLLNDD</sequence>
<reference evidence="1 2" key="1">
    <citation type="submission" date="2021-06" db="EMBL/GenBank/DDBJ databases">
        <authorList>
            <person name="Palmer J.M."/>
        </authorList>
    </citation>
    <scope>NUCLEOTIDE SEQUENCE [LARGE SCALE GENOMIC DNA]</scope>
    <source>
        <strain evidence="1 2">AS_MEX2019</strain>
        <tissue evidence="1">Muscle</tissue>
    </source>
</reference>
<keyword evidence="2" id="KW-1185">Reference proteome</keyword>
<name>A0ABV0XVD9_9TELE</name>
<proteinExistence type="predicted"/>
<gene>
    <name evidence="1" type="ORF">AMECASPLE_030923</name>
</gene>
<organism evidence="1 2">
    <name type="scientific">Ameca splendens</name>
    <dbReference type="NCBI Taxonomy" id="208324"/>
    <lineage>
        <taxon>Eukaryota</taxon>
        <taxon>Metazoa</taxon>
        <taxon>Chordata</taxon>
        <taxon>Craniata</taxon>
        <taxon>Vertebrata</taxon>
        <taxon>Euteleostomi</taxon>
        <taxon>Actinopterygii</taxon>
        <taxon>Neopterygii</taxon>
        <taxon>Teleostei</taxon>
        <taxon>Neoteleostei</taxon>
        <taxon>Acanthomorphata</taxon>
        <taxon>Ovalentaria</taxon>
        <taxon>Atherinomorphae</taxon>
        <taxon>Cyprinodontiformes</taxon>
        <taxon>Goodeidae</taxon>
        <taxon>Ameca</taxon>
    </lineage>
</organism>
<dbReference type="Proteomes" id="UP001469553">
    <property type="component" value="Unassembled WGS sequence"/>
</dbReference>
<protein>
    <submittedName>
        <fullName evidence="1">Uncharacterized protein</fullName>
    </submittedName>
</protein>
<evidence type="ECO:0000313" key="2">
    <source>
        <dbReference type="Proteomes" id="UP001469553"/>
    </source>
</evidence>
<accession>A0ABV0XVD9</accession>
<dbReference type="EMBL" id="JAHRIP010013168">
    <property type="protein sequence ID" value="MEQ2285362.1"/>
    <property type="molecule type" value="Genomic_DNA"/>
</dbReference>